<reference evidence="2" key="1">
    <citation type="journal article" date="2019" name="Int. J. Syst. Evol. Microbiol.">
        <title>The Global Catalogue of Microorganisms (GCM) 10K type strain sequencing project: providing services to taxonomists for standard genome sequencing and annotation.</title>
        <authorList>
            <consortium name="The Broad Institute Genomics Platform"/>
            <consortium name="The Broad Institute Genome Sequencing Center for Infectious Disease"/>
            <person name="Wu L."/>
            <person name="Ma J."/>
        </authorList>
    </citation>
    <scope>NUCLEOTIDE SEQUENCE [LARGE SCALE GENOMIC DNA]</scope>
    <source>
        <strain evidence="2">NBRC 109341</strain>
    </source>
</reference>
<dbReference type="InterPro" id="IPR007446">
    <property type="entry name" value="PilP"/>
</dbReference>
<dbReference type="RefSeq" id="WP_284308567.1">
    <property type="nucleotide sequence ID" value="NZ_BSPB01000032.1"/>
</dbReference>
<dbReference type="PROSITE" id="PS51257">
    <property type="entry name" value="PROKAR_LIPOPROTEIN"/>
    <property type="match status" value="1"/>
</dbReference>
<organism evidence="1 2">
    <name type="scientific">Hydrogenophaga electricum</name>
    <dbReference type="NCBI Taxonomy" id="1230953"/>
    <lineage>
        <taxon>Bacteria</taxon>
        <taxon>Pseudomonadati</taxon>
        <taxon>Pseudomonadota</taxon>
        <taxon>Betaproteobacteria</taxon>
        <taxon>Burkholderiales</taxon>
        <taxon>Comamonadaceae</taxon>
        <taxon>Hydrogenophaga</taxon>
    </lineage>
</organism>
<evidence type="ECO:0000313" key="2">
    <source>
        <dbReference type="Proteomes" id="UP001156903"/>
    </source>
</evidence>
<dbReference type="Pfam" id="PF04351">
    <property type="entry name" value="PilP"/>
    <property type="match status" value="1"/>
</dbReference>
<keyword evidence="2" id="KW-1185">Reference proteome</keyword>
<sequence>MSRVRQFTLLSMACVATMVLSGCSSSDQPDLRAWMVAERSSVRPKLQPISEPTRFQPQNYTVADTLDPFANEKLEAVLRGAQAGGEARSALLEAELNRRKEPLEDYPLDAMKMVGSLIRQGQPVALLKVNNLLYQVKTGNYIGQNYGRIQKISESEIVLREVVQDPGGEWVERPATLLLQEESSK</sequence>
<proteinExistence type="predicted"/>
<dbReference type="PIRSF" id="PIRSF016481">
    <property type="entry name" value="Pilus_assembly_PilP"/>
    <property type="match status" value="1"/>
</dbReference>
<dbReference type="Proteomes" id="UP001156903">
    <property type="component" value="Unassembled WGS sequence"/>
</dbReference>
<comment type="caution">
    <text evidence="1">The sequence shown here is derived from an EMBL/GenBank/DDBJ whole genome shotgun (WGS) entry which is preliminary data.</text>
</comment>
<dbReference type="Gene3D" id="2.30.30.830">
    <property type="match status" value="1"/>
</dbReference>
<evidence type="ECO:0000313" key="1">
    <source>
        <dbReference type="EMBL" id="GLS15734.1"/>
    </source>
</evidence>
<accession>A0ABQ6CAJ9</accession>
<gene>
    <name evidence="1" type="primary">pilP</name>
    <name evidence="1" type="ORF">GCM10007935_31710</name>
</gene>
<protein>
    <submittedName>
        <fullName evidence="1">Fimbrial protein</fullName>
    </submittedName>
</protein>
<name>A0ABQ6CAJ9_9BURK</name>
<dbReference type="EMBL" id="BSPB01000032">
    <property type="protein sequence ID" value="GLS15734.1"/>
    <property type="molecule type" value="Genomic_DNA"/>
</dbReference>